<organism evidence="2 3">
    <name type="scientific">Fictibacillus terranigra</name>
    <dbReference type="NCBI Taxonomy" id="3058424"/>
    <lineage>
        <taxon>Bacteria</taxon>
        <taxon>Bacillati</taxon>
        <taxon>Bacillota</taxon>
        <taxon>Bacilli</taxon>
        <taxon>Bacillales</taxon>
        <taxon>Fictibacillaceae</taxon>
        <taxon>Fictibacillus</taxon>
    </lineage>
</organism>
<reference evidence="2" key="1">
    <citation type="submission" date="2023-06" db="EMBL/GenBank/DDBJ databases">
        <title>Draft Genome Sequences of Representative Paenibacillus Polymyxa, Bacillus cereus, Fictibacillus sp., and Brevibacillus agri Strains Isolated from Amazonian Dark Earth.</title>
        <authorList>
            <person name="Pellegrinetti T.A."/>
            <person name="Cunha I.C.M."/>
            <person name="Chaves M.G."/>
            <person name="Freitas A.S."/>
            <person name="Silva A.V.R."/>
            <person name="Tsai S.M."/>
            <person name="Mendes L.W."/>
        </authorList>
    </citation>
    <scope>NUCLEOTIDE SEQUENCE</scope>
    <source>
        <strain evidence="2">CENA-BCM004</strain>
    </source>
</reference>
<dbReference type="RefSeq" id="WP_290400498.1">
    <property type="nucleotide sequence ID" value="NZ_JAUHLN010000003.1"/>
</dbReference>
<sequence length="50" mass="5656">MKKHQEKKPSVAPGMNDAEELDQEATQEDIESGNYTEVTTMSWDEVDPSE</sequence>
<evidence type="ECO:0008006" key="4">
    <source>
        <dbReference type="Google" id="ProtNLM"/>
    </source>
</evidence>
<feature type="region of interest" description="Disordered" evidence="1">
    <location>
        <begin position="1"/>
        <end position="50"/>
    </location>
</feature>
<feature type="compositionally biased region" description="Acidic residues" evidence="1">
    <location>
        <begin position="17"/>
        <end position="31"/>
    </location>
</feature>
<protein>
    <recommendedName>
        <fullName evidence="4">DUF4025 domain-containing protein</fullName>
    </recommendedName>
</protein>
<evidence type="ECO:0000313" key="3">
    <source>
        <dbReference type="Proteomes" id="UP001168694"/>
    </source>
</evidence>
<gene>
    <name evidence="2" type="ORF">QYF49_15365</name>
</gene>
<name>A0ABT8E8X9_9BACL</name>
<evidence type="ECO:0000256" key="1">
    <source>
        <dbReference type="SAM" id="MobiDB-lite"/>
    </source>
</evidence>
<comment type="caution">
    <text evidence="2">The sequence shown here is derived from an EMBL/GenBank/DDBJ whole genome shotgun (WGS) entry which is preliminary data.</text>
</comment>
<feature type="compositionally biased region" description="Polar residues" evidence="1">
    <location>
        <begin position="33"/>
        <end position="42"/>
    </location>
</feature>
<dbReference type="Proteomes" id="UP001168694">
    <property type="component" value="Unassembled WGS sequence"/>
</dbReference>
<accession>A0ABT8E8X9</accession>
<evidence type="ECO:0000313" key="2">
    <source>
        <dbReference type="EMBL" id="MDN4074364.1"/>
    </source>
</evidence>
<dbReference type="EMBL" id="JAUHLN010000003">
    <property type="protein sequence ID" value="MDN4074364.1"/>
    <property type="molecule type" value="Genomic_DNA"/>
</dbReference>
<keyword evidence="3" id="KW-1185">Reference proteome</keyword>
<proteinExistence type="predicted"/>